<dbReference type="GO" id="GO:0005789">
    <property type="term" value="C:endoplasmic reticulum membrane"/>
    <property type="evidence" value="ECO:0007669"/>
    <property type="project" value="UniProtKB-SubCell"/>
</dbReference>
<keyword evidence="4" id="KW-0813">Transport</keyword>
<evidence type="ECO:0000256" key="4">
    <source>
        <dbReference type="ARBA" id="ARBA00022448"/>
    </source>
</evidence>
<dbReference type="Pfam" id="PF04815">
    <property type="entry name" value="Sec23_helical"/>
    <property type="match status" value="1"/>
</dbReference>
<dbReference type="PANTHER" id="PTHR13803">
    <property type="entry name" value="SEC24-RELATED PROTEIN"/>
    <property type="match status" value="1"/>
</dbReference>
<proteinExistence type="inferred from homology"/>
<keyword evidence="9" id="KW-0472">Membrane</keyword>
<evidence type="ECO:0000259" key="10">
    <source>
        <dbReference type="Pfam" id="PF04810"/>
    </source>
</evidence>
<dbReference type="Pfam" id="PF04810">
    <property type="entry name" value="zf-Sec23_Sec24"/>
    <property type="match status" value="1"/>
</dbReference>
<dbReference type="EMBL" id="ACOL01000027">
    <property type="protein sequence ID" value="EEQ82739.1"/>
    <property type="molecule type" value="Genomic_DNA"/>
</dbReference>
<organism evidence="15">
    <name type="scientific">Vairimorpha ceranae (strain BRL01)</name>
    <name type="common">Microsporidian parasite</name>
    <name type="synonym">Nosema ceranae</name>
    <dbReference type="NCBI Taxonomy" id="578460"/>
    <lineage>
        <taxon>Eukaryota</taxon>
        <taxon>Fungi</taxon>
        <taxon>Fungi incertae sedis</taxon>
        <taxon>Microsporidia</taxon>
        <taxon>Nosematidae</taxon>
        <taxon>Vairimorpha</taxon>
    </lineage>
</organism>
<evidence type="ECO:0000313" key="14">
    <source>
        <dbReference type="EMBL" id="EEQ82739.1"/>
    </source>
</evidence>
<dbReference type="Gene3D" id="2.30.30.380">
    <property type="entry name" value="Zn-finger domain of Sec23/24"/>
    <property type="match status" value="1"/>
</dbReference>
<dbReference type="Pfam" id="PF04811">
    <property type="entry name" value="Sec23_trunk"/>
    <property type="match status" value="1"/>
</dbReference>
<keyword evidence="5" id="KW-0256">Endoplasmic reticulum</keyword>
<evidence type="ECO:0000256" key="7">
    <source>
        <dbReference type="ARBA" id="ARBA00022927"/>
    </source>
</evidence>
<evidence type="ECO:0000256" key="1">
    <source>
        <dbReference type="ARBA" id="ARBA00004394"/>
    </source>
</evidence>
<reference evidence="15" key="1">
    <citation type="journal article" date="2009" name="PLoS Pathog.">
        <title>Genomic analyses of the microsporidian Nosema ceranae, an emergent pathogen of honey bees.</title>
        <authorList>
            <person name="Cornman R.S."/>
            <person name="Chen Y.P."/>
            <person name="Schatz M.C."/>
            <person name="Street C."/>
            <person name="Zhao Y."/>
            <person name="Desany B."/>
            <person name="Egholm M."/>
            <person name="Hutchison S."/>
            <person name="Pettis J.S."/>
            <person name="Lipkin W.I."/>
            <person name="Evans J.D."/>
        </authorList>
    </citation>
    <scope>NUCLEOTIDE SEQUENCE [LARGE SCALE GENOMIC DNA]</scope>
    <source>
        <strain evidence="15">BRL01</strain>
    </source>
</reference>
<dbReference type="InterPro" id="IPR006896">
    <property type="entry name" value="Sec23/24_trunk_dom"/>
</dbReference>
<dbReference type="InterPro" id="IPR036174">
    <property type="entry name" value="Znf_Sec23_Sec24_sf"/>
</dbReference>
<evidence type="ECO:0000256" key="9">
    <source>
        <dbReference type="ARBA" id="ARBA00023136"/>
    </source>
</evidence>
<dbReference type="InterPro" id="IPR006895">
    <property type="entry name" value="Znf_Sec23_Sec24"/>
</dbReference>
<dbReference type="OMA" id="AVECSKQ"/>
<dbReference type="SMR" id="C4V7S2"/>
<dbReference type="Gene3D" id="3.40.50.410">
    <property type="entry name" value="von Willebrand factor, type A domain"/>
    <property type="match status" value="1"/>
</dbReference>
<dbReference type="InterPro" id="IPR050550">
    <property type="entry name" value="SEC23_SEC24_subfamily"/>
</dbReference>
<evidence type="ECO:0000313" key="15">
    <source>
        <dbReference type="Proteomes" id="UP000009082"/>
    </source>
</evidence>
<dbReference type="InterPro" id="IPR006900">
    <property type="entry name" value="Sec23/24_helical_dom"/>
</dbReference>
<dbReference type="AlphaFoldDB" id="C4V7S2"/>
<dbReference type="SUPFAM" id="SSF81995">
    <property type="entry name" value="beta-sandwich domain of Sec23/24"/>
    <property type="match status" value="1"/>
</dbReference>
<feature type="domain" description="Sec23/Sec24 helical" evidence="12">
    <location>
        <begin position="499"/>
        <end position="570"/>
    </location>
</feature>
<dbReference type="InterPro" id="IPR029006">
    <property type="entry name" value="ADF-H/Gelsolin-like_dom_sf"/>
</dbReference>
<accession>C4V7S2</accession>
<dbReference type="InParanoid" id="C4V7S2"/>
<dbReference type="SUPFAM" id="SSF82754">
    <property type="entry name" value="C-terminal, gelsolin-like domain of Sec23/24"/>
    <property type="match status" value="1"/>
</dbReference>
<dbReference type="STRING" id="578460.C4V7S2"/>
<evidence type="ECO:0000256" key="5">
    <source>
        <dbReference type="ARBA" id="ARBA00022824"/>
    </source>
</evidence>
<evidence type="ECO:0000256" key="2">
    <source>
        <dbReference type="ARBA" id="ARBA00004586"/>
    </source>
</evidence>
<dbReference type="Gene3D" id="1.20.120.730">
    <property type="entry name" value="Sec23/Sec24 helical domain"/>
    <property type="match status" value="1"/>
</dbReference>
<dbReference type="Pfam" id="PF08033">
    <property type="entry name" value="Sec23_BS"/>
    <property type="match status" value="1"/>
</dbReference>
<comment type="similarity">
    <text evidence="3">Belongs to the SEC23/SEC24 family. SEC24 subfamily.</text>
</comment>
<dbReference type="InterPro" id="IPR012990">
    <property type="entry name" value="Beta-sandwich_Sec23_24"/>
</dbReference>
<dbReference type="Proteomes" id="UP000009082">
    <property type="component" value="Unassembled WGS sequence"/>
</dbReference>
<dbReference type="SUPFAM" id="SSF82919">
    <property type="entry name" value="Zn-finger domain of Sec23/24"/>
    <property type="match status" value="1"/>
</dbReference>
<dbReference type="SUPFAM" id="SSF81811">
    <property type="entry name" value="Helical domain of Sec23/24"/>
    <property type="match status" value="1"/>
</dbReference>
<dbReference type="GO" id="GO:0030127">
    <property type="term" value="C:COPII vesicle coat"/>
    <property type="evidence" value="ECO:0007669"/>
    <property type="project" value="InterPro"/>
</dbReference>
<feature type="domain" description="Zinc finger Sec23/Sec24-type" evidence="10">
    <location>
        <begin position="78"/>
        <end position="113"/>
    </location>
</feature>
<evidence type="ECO:0000256" key="6">
    <source>
        <dbReference type="ARBA" id="ARBA00022892"/>
    </source>
</evidence>
<sequence length="715" mass="82473">MYKFFSYFLKFCFLPLMSNITENELQYSIVNEKKYYTSTITSIPTNLSTLKNSNIPFTINIIPELFDDEDVPISEEEIVRCSTCKSYINPFIQIIPPGFKWKCNICLNVNELTSPFFMTNRQYSYQNTDKFCLAENAFANYNSYDRVELKSTIYELYAPENYLVRTPTSLNFCILIDISYESVKRGIYQIVINSLMDSINNSSFDPRSKIMFMFFNSEVFILDRKMNLTVITDSTFIPYFTKDDYFFSLNEKIDFSILESSFLEMKCTKINYGDCLKVAHAITCKTGAIFLTFLSSTPNFGSGAIKQNNTLKPEEIFYKELASLFSKHLISVVQFLFPRLNIDLPTLSGLSKSTGGMLYYYPNFDGCDLVFVTKLNKDLSDFFDLRMCHDCVCRIRTSRDVFIKEYNGSLTQRTLDLLSFPGFFPPHTFNIDLEVVDNIKADGVSIQVALMRTTKNGTRMIRVINIKIPVKNASFYDCIDSYAISRSLALKAFYNEIQKKESGSSFLSASLLSILKSYSKNTNKFDVQNLPSSLNILPLLILSLCKSIPLRPVSYTPLDYRSYYMYLIANSYPNIVDTIIYPTLLPLHHEEISPQNLTLDCLEINGLYLLDTGVTIYFFISRECPAEVYNLLFGEEQLSGRIIFNPPQNDFSARVIEIISNLKKDRFINPFYVLIRDDGSSNLFKEIFFTYFYEDNIHGMPSYAKYAELLQNSMK</sequence>
<dbReference type="FunCoup" id="C4V7S2">
    <property type="interactions" value="229"/>
</dbReference>
<comment type="subcellular location">
    <subcellularLocation>
        <location evidence="2">Endoplasmic reticulum membrane</location>
    </subcellularLocation>
    <subcellularLocation>
        <location evidence="1">Golgi apparatus membrane</location>
    </subcellularLocation>
</comment>
<name>C4V7S2_VAIC1</name>
<gene>
    <name evidence="14" type="ORF">NCER_100510</name>
</gene>
<evidence type="ECO:0000259" key="12">
    <source>
        <dbReference type="Pfam" id="PF04815"/>
    </source>
</evidence>
<dbReference type="GO" id="GO:0006886">
    <property type="term" value="P:intracellular protein transport"/>
    <property type="evidence" value="ECO:0007669"/>
    <property type="project" value="InterPro"/>
</dbReference>
<dbReference type="InterPro" id="IPR036180">
    <property type="entry name" value="Gelsolin-like_dom_sf"/>
</dbReference>
<dbReference type="Gene3D" id="2.60.40.1670">
    <property type="entry name" value="beta-sandwich domain of Sec23/24"/>
    <property type="match status" value="1"/>
</dbReference>
<dbReference type="PANTHER" id="PTHR13803:SF39">
    <property type="entry name" value="SECRETORY 24AB, ISOFORM A"/>
    <property type="match status" value="1"/>
</dbReference>
<evidence type="ECO:0000256" key="8">
    <source>
        <dbReference type="ARBA" id="ARBA00023034"/>
    </source>
</evidence>
<dbReference type="KEGG" id="nce:NCER_100510"/>
<evidence type="ECO:0000259" key="11">
    <source>
        <dbReference type="Pfam" id="PF04811"/>
    </source>
</evidence>
<evidence type="ECO:0000259" key="13">
    <source>
        <dbReference type="Pfam" id="PF08033"/>
    </source>
</evidence>
<dbReference type="GO" id="GO:0008270">
    <property type="term" value="F:zinc ion binding"/>
    <property type="evidence" value="ECO:0007669"/>
    <property type="project" value="InterPro"/>
</dbReference>
<feature type="domain" description="Sec23/Sec24 trunk" evidence="11">
    <location>
        <begin position="169"/>
        <end position="378"/>
    </location>
</feature>
<keyword evidence="6" id="KW-0931">ER-Golgi transport</keyword>
<protein>
    <submittedName>
        <fullName evidence="14">Uncharacterized protein</fullName>
    </submittedName>
</protein>
<dbReference type="Gene3D" id="3.40.20.10">
    <property type="entry name" value="Severin"/>
    <property type="match status" value="1"/>
</dbReference>
<dbReference type="OrthoDB" id="49016at2759"/>
<keyword evidence="8" id="KW-0333">Golgi apparatus</keyword>
<dbReference type="GO" id="GO:0000139">
    <property type="term" value="C:Golgi membrane"/>
    <property type="evidence" value="ECO:0007669"/>
    <property type="project" value="UniProtKB-SubCell"/>
</dbReference>
<dbReference type="GO" id="GO:0070971">
    <property type="term" value="C:endoplasmic reticulum exit site"/>
    <property type="evidence" value="ECO:0007669"/>
    <property type="project" value="TreeGrafter"/>
</dbReference>
<dbReference type="InterPro" id="IPR036175">
    <property type="entry name" value="Sec23/24_helical_dom_sf"/>
</dbReference>
<dbReference type="GO" id="GO:0000149">
    <property type="term" value="F:SNARE binding"/>
    <property type="evidence" value="ECO:0007669"/>
    <property type="project" value="TreeGrafter"/>
</dbReference>
<dbReference type="HOGENOM" id="CLU_004589_2_1_1"/>
<dbReference type="GO" id="GO:0090110">
    <property type="term" value="P:COPII-coated vesicle cargo loading"/>
    <property type="evidence" value="ECO:0007669"/>
    <property type="project" value="TreeGrafter"/>
</dbReference>
<feature type="domain" description="Sec23/Sec24 beta-sandwich" evidence="13">
    <location>
        <begin position="390"/>
        <end position="470"/>
    </location>
</feature>
<dbReference type="SUPFAM" id="SSF53300">
    <property type="entry name" value="vWA-like"/>
    <property type="match status" value="1"/>
</dbReference>
<dbReference type="VEuPathDB" id="MicrosporidiaDB:NCER_100510"/>
<evidence type="ECO:0000256" key="3">
    <source>
        <dbReference type="ARBA" id="ARBA00008334"/>
    </source>
</evidence>
<keyword evidence="7" id="KW-0653">Protein transport</keyword>
<dbReference type="InterPro" id="IPR036465">
    <property type="entry name" value="vWFA_dom_sf"/>
</dbReference>